<dbReference type="InterPro" id="IPR050626">
    <property type="entry name" value="Peptidase_M16"/>
</dbReference>
<keyword evidence="4" id="KW-0479">Metal-binding</keyword>
<keyword evidence="14" id="KW-1185">Reference proteome</keyword>
<evidence type="ECO:0000313" key="14">
    <source>
        <dbReference type="Proteomes" id="UP001194579"/>
    </source>
</evidence>
<evidence type="ECO:0000256" key="1">
    <source>
        <dbReference type="ARBA" id="ARBA00001947"/>
    </source>
</evidence>
<proteinExistence type="inferred from homology"/>
<evidence type="ECO:0000256" key="3">
    <source>
        <dbReference type="ARBA" id="ARBA00022670"/>
    </source>
</evidence>
<dbReference type="SUPFAM" id="SSF63411">
    <property type="entry name" value="LuxS/MPP-like metallohydrolase"/>
    <property type="match status" value="4"/>
</dbReference>
<protein>
    <submittedName>
        <fullName evidence="12">Insulinase family protein</fullName>
    </submittedName>
    <submittedName>
        <fullName evidence="11">Zinc protease pqqL</fullName>
    </submittedName>
</protein>
<dbReference type="InterPro" id="IPR007863">
    <property type="entry name" value="Peptidase_M16_C"/>
</dbReference>
<dbReference type="GO" id="GO:0006508">
    <property type="term" value="P:proteolysis"/>
    <property type="evidence" value="ECO:0007669"/>
    <property type="project" value="UniProtKB-KW"/>
</dbReference>
<dbReference type="STRING" id="1905730.W5S_0891"/>
<evidence type="ECO:0000313" key="11">
    <source>
        <dbReference type="EMBL" id="AFI89009.1"/>
    </source>
</evidence>
<dbReference type="KEGG" id="pec:W5S_0891"/>
<dbReference type="PATRIC" id="fig|1166016.3.peg.903"/>
<name>A0A0H3HZX9_PECPM</name>
<evidence type="ECO:0000256" key="2">
    <source>
        <dbReference type="ARBA" id="ARBA00007261"/>
    </source>
</evidence>
<dbReference type="HOGENOM" id="CLU_008156_0_0_6"/>
<evidence type="ECO:0000256" key="8">
    <source>
        <dbReference type="RuleBase" id="RU004447"/>
    </source>
</evidence>
<evidence type="ECO:0000256" key="6">
    <source>
        <dbReference type="ARBA" id="ARBA00022833"/>
    </source>
</evidence>
<reference evidence="11" key="2">
    <citation type="submission" date="2012-03" db="EMBL/GenBank/DDBJ databases">
        <authorList>
            <person name="Koskinen P."/>
            <person name="Laine P."/>
            <person name="Niemi O."/>
            <person name="Nykyri J."/>
            <person name="Harjunpaa H."/>
            <person name="Auvinen P."/>
            <person name="Paulin L."/>
            <person name="Pirhonen M."/>
            <person name="Palva T."/>
            <person name="Holm L."/>
        </authorList>
    </citation>
    <scope>NUCLEOTIDE SEQUENCE</scope>
    <source>
        <strain evidence="11">SCC3193</strain>
    </source>
</reference>
<organism evidence="11 13">
    <name type="scientific">Pectobacterium parmentieri</name>
    <dbReference type="NCBI Taxonomy" id="1905730"/>
    <lineage>
        <taxon>Bacteria</taxon>
        <taxon>Pseudomonadati</taxon>
        <taxon>Pseudomonadota</taxon>
        <taxon>Gammaproteobacteria</taxon>
        <taxon>Enterobacterales</taxon>
        <taxon>Pectobacteriaceae</taxon>
        <taxon>Pectobacterium</taxon>
    </lineage>
</organism>
<dbReference type="Pfam" id="PF00675">
    <property type="entry name" value="Peptidase_M16"/>
    <property type="match status" value="1"/>
</dbReference>
<evidence type="ECO:0000313" key="13">
    <source>
        <dbReference type="Proteomes" id="UP000008044"/>
    </source>
</evidence>
<comment type="cofactor">
    <cofactor evidence="1">
        <name>Zn(2+)</name>
        <dbReference type="ChEBI" id="CHEBI:29105"/>
    </cofactor>
</comment>
<dbReference type="Pfam" id="PF05193">
    <property type="entry name" value="Peptidase_M16_C"/>
    <property type="match status" value="1"/>
</dbReference>
<feature type="domain" description="Peptidase M16 C-terminal" evidence="10">
    <location>
        <begin position="210"/>
        <end position="382"/>
    </location>
</feature>
<dbReference type="Gene3D" id="3.30.830.10">
    <property type="entry name" value="Metalloenzyme, LuxS/M16 peptidase-like"/>
    <property type="match status" value="4"/>
</dbReference>
<feature type="domain" description="Peptidase M16 N-terminal" evidence="9">
    <location>
        <begin position="56"/>
        <end position="167"/>
    </location>
</feature>
<evidence type="ECO:0000259" key="10">
    <source>
        <dbReference type="Pfam" id="PF05193"/>
    </source>
</evidence>
<sequence length="925" mass="103976">MKNKIMYWLTGVICLLAGSIVGVSQAEEIKSPLPVIKEGTLANGLRYTLVPLEGAKTRVDIRLIVDVGSIDENDNESGVAHMVEHMVFRATDAFPQGVGTELHKQGWVRAQHYNAMTNYERTMYMMSPPKGNRDLGATLQALSQMTGHAKLLQSDLDDERKIILEEWRGKLGVAERMNQQRVQAIRHDSRYPSRPTIGTEASINETPARVLQDFYQRWYRPSNMRLMIIGDITPADAERDIQRYFAPLPDVAVPARDYYEPLLKPRLKVARLQDSQSGSSQVSFVYRFNDKDAFGQSEYRHRLLTQITMSAVTRQVRRQQAELPQDASSLVVRKSDIGKTTAALGFFANVMPGGHDVALSAVLKEIERLKRYPLNEQDITEITSDIREVAQRMSDTPETREFADWVQQLTIVWQQDRPYVGSQQRGKDALEALDTITVEDVNRHLQRWLASPDTLVQFSVPGATPFTLPKPDAIIKLQKQWAVATLAPLQVEKEKIIPELPSVTQSGKRTAVKTFAAQKVEQWQLSNGDRVVWLRVPEAGKKVYLTATSQAGFMADTLNPWQAQLASQLVNQSGPATWSGEALSNWKKEKTLSLSIDQGADQLTVSGTAPTDQLASLFGLYRELNVAPGIDPDVMKESMMSLARQKANDDQSVSGKRTSEITKLRFGGPTWQQPDIAELKHVSAPALLSQWHKAAVAPVTYYLIADMPAAQLLPQVERYLATIPRQPASEVKQHLALPGQREATSAINIEPRADILTWSFTPHTWTPQAAVQVSIARSIANKYLKASLRDDALGIYRMRIDSELEDKKQRIETEVSFTTAPGRAQELWKLAEQQFAELPSKITQQDVDEQKARFIRAEKGRQSDLTTIQRRLLLSYRHYDDPRYLSSVSKLADSITLEGVRGMSAKLYNSDNRVLYIALPQEVKE</sequence>
<dbReference type="PROSITE" id="PS00143">
    <property type="entry name" value="INSULINASE"/>
    <property type="match status" value="1"/>
</dbReference>
<dbReference type="InterPro" id="IPR001431">
    <property type="entry name" value="Pept_M16_Zn_BS"/>
</dbReference>
<dbReference type="InterPro" id="IPR011765">
    <property type="entry name" value="Pept_M16_N"/>
</dbReference>
<dbReference type="Proteomes" id="UP001194579">
    <property type="component" value="Unassembled WGS sequence"/>
</dbReference>
<dbReference type="GO" id="GO:0004222">
    <property type="term" value="F:metalloendopeptidase activity"/>
    <property type="evidence" value="ECO:0007669"/>
    <property type="project" value="InterPro"/>
</dbReference>
<keyword evidence="6" id="KW-0862">Zinc</keyword>
<evidence type="ECO:0000256" key="4">
    <source>
        <dbReference type="ARBA" id="ARBA00022723"/>
    </source>
</evidence>
<keyword evidence="7" id="KW-0482">Metalloprotease</keyword>
<dbReference type="Proteomes" id="UP000008044">
    <property type="component" value="Chromosome"/>
</dbReference>
<keyword evidence="3 11" id="KW-0645">Protease</keyword>
<dbReference type="RefSeq" id="WP_014698824.1">
    <property type="nucleotide sequence ID" value="NC_017845.1"/>
</dbReference>
<dbReference type="InterPro" id="IPR011249">
    <property type="entry name" value="Metalloenz_LuxS/M16"/>
</dbReference>
<keyword evidence="5" id="KW-0378">Hydrolase</keyword>
<dbReference type="PANTHER" id="PTHR43690:SF17">
    <property type="entry name" value="PROTEIN YHJJ"/>
    <property type="match status" value="1"/>
</dbReference>
<dbReference type="EMBL" id="WABS01000006">
    <property type="protein sequence ID" value="MBI0553770.1"/>
    <property type="molecule type" value="Genomic_DNA"/>
</dbReference>
<accession>A0A0H3HZX9</accession>
<gene>
    <name evidence="11" type="ordered locus">W5S_0891</name>
    <name evidence="12" type="ORF">F6Q06_04580</name>
</gene>
<dbReference type="EMBL" id="CP003415">
    <property type="protein sequence ID" value="AFI89009.1"/>
    <property type="molecule type" value="Genomic_DNA"/>
</dbReference>
<dbReference type="PANTHER" id="PTHR43690">
    <property type="entry name" value="NARDILYSIN"/>
    <property type="match status" value="1"/>
</dbReference>
<dbReference type="GO" id="GO:0046872">
    <property type="term" value="F:metal ion binding"/>
    <property type="evidence" value="ECO:0007669"/>
    <property type="project" value="UniProtKB-KW"/>
</dbReference>
<reference evidence="11 13" key="1">
    <citation type="journal article" date="2012" name="J. Bacteriol.">
        <title>Genome sequence of Pectobacterium sp. strain SCC3193.</title>
        <authorList>
            <person name="Koskinen J.P."/>
            <person name="Laine P."/>
            <person name="Niemi O."/>
            <person name="Nykyri J."/>
            <person name="Harjunpaa H."/>
            <person name="Auvinen P."/>
            <person name="Paulin L."/>
            <person name="Pirhonen M."/>
            <person name="Palva T."/>
            <person name="Holm L."/>
        </authorList>
    </citation>
    <scope>NUCLEOTIDE SEQUENCE [LARGE SCALE GENOMIC DNA]</scope>
    <source>
        <strain evidence="11 13">SCC3193</strain>
    </source>
</reference>
<comment type="similarity">
    <text evidence="2 8">Belongs to the peptidase M16 family.</text>
</comment>
<evidence type="ECO:0000256" key="5">
    <source>
        <dbReference type="ARBA" id="ARBA00022801"/>
    </source>
</evidence>
<evidence type="ECO:0000256" key="7">
    <source>
        <dbReference type="ARBA" id="ARBA00023049"/>
    </source>
</evidence>
<dbReference type="AlphaFoldDB" id="A0A0H3HZX9"/>
<evidence type="ECO:0000313" key="12">
    <source>
        <dbReference type="EMBL" id="MBI0553770.1"/>
    </source>
</evidence>
<evidence type="ECO:0000259" key="9">
    <source>
        <dbReference type="Pfam" id="PF00675"/>
    </source>
</evidence>
<reference evidence="12" key="4">
    <citation type="submission" date="2024-05" db="EMBL/GenBank/DDBJ databases">
        <title>Identification of Pectobacterium versatile causing blackleg of potato from New York State with a whole genome sequencing approach.</title>
        <authorList>
            <person name="Ma X."/>
            <person name="Swingle B."/>
        </authorList>
    </citation>
    <scope>NUCLEOTIDE SEQUENCE</scope>
    <source>
        <strain evidence="12">NY1588A</strain>
    </source>
</reference>
<reference evidence="14" key="3">
    <citation type="submission" date="2023-07" db="EMBL/GenBank/DDBJ databases">
        <title>Identification of Pectobacterium versatile causing blackleg of potato from New York State with a whole genome sequencing approach.</title>
        <authorList>
            <person name="Ma X."/>
            <person name="Swingle B."/>
        </authorList>
    </citation>
    <scope>NUCLEOTIDE SEQUENCE [LARGE SCALE GENOMIC DNA]</scope>
    <source>
        <strain evidence="14">NY1588A</strain>
    </source>
</reference>
<dbReference type="eggNOG" id="COG0612">
    <property type="taxonomic scope" value="Bacteria"/>
</dbReference>